<dbReference type="Pfam" id="PF01244">
    <property type="entry name" value="Peptidase_M19"/>
    <property type="match status" value="1"/>
</dbReference>
<dbReference type="Gene3D" id="3.20.20.140">
    <property type="entry name" value="Metal-dependent hydrolases"/>
    <property type="match status" value="1"/>
</dbReference>
<keyword evidence="1" id="KW-0812">Transmembrane</keyword>
<dbReference type="EC" id="3.4.13.-" evidence="2"/>
<dbReference type="SUPFAM" id="SSF51556">
    <property type="entry name" value="Metallo-dependent hydrolases"/>
    <property type="match status" value="1"/>
</dbReference>
<dbReference type="InterPro" id="IPR008257">
    <property type="entry name" value="Pept_M19"/>
</dbReference>
<keyword evidence="2" id="KW-0224">Dipeptidase</keyword>
<proteinExistence type="predicted"/>
<gene>
    <name evidence="2" type="ORF">V0U35_13335</name>
</gene>
<accession>A0ABU7M1V4</accession>
<organism evidence="2 3">
    <name type="scientific">Hyphobacterium marinum</name>
    <dbReference type="NCBI Taxonomy" id="3116574"/>
    <lineage>
        <taxon>Bacteria</taxon>
        <taxon>Pseudomonadati</taxon>
        <taxon>Pseudomonadota</taxon>
        <taxon>Alphaproteobacteria</taxon>
        <taxon>Maricaulales</taxon>
        <taxon>Maricaulaceae</taxon>
        <taxon>Hyphobacterium</taxon>
    </lineage>
</organism>
<dbReference type="Proteomes" id="UP001310692">
    <property type="component" value="Unassembled WGS sequence"/>
</dbReference>
<keyword evidence="2" id="KW-0645">Protease</keyword>
<protein>
    <submittedName>
        <fullName evidence="2">Membrane dipeptidase</fullName>
        <ecNumber evidence="2">3.4.13.-</ecNumber>
    </submittedName>
</protein>
<feature type="transmembrane region" description="Helical" evidence="1">
    <location>
        <begin position="7"/>
        <end position="27"/>
    </location>
</feature>
<dbReference type="GO" id="GO:0016805">
    <property type="term" value="F:dipeptidase activity"/>
    <property type="evidence" value="ECO:0007669"/>
    <property type="project" value="UniProtKB-KW"/>
</dbReference>
<evidence type="ECO:0000313" key="3">
    <source>
        <dbReference type="Proteomes" id="UP001310692"/>
    </source>
</evidence>
<keyword evidence="1" id="KW-1133">Transmembrane helix</keyword>
<name>A0ABU7M1V4_9PROT</name>
<dbReference type="InterPro" id="IPR032466">
    <property type="entry name" value="Metal_Hydrolase"/>
</dbReference>
<evidence type="ECO:0000313" key="2">
    <source>
        <dbReference type="EMBL" id="MEE2567661.1"/>
    </source>
</evidence>
<dbReference type="PANTHER" id="PTHR10443">
    <property type="entry name" value="MICROSOMAL DIPEPTIDASE"/>
    <property type="match status" value="1"/>
</dbReference>
<reference evidence="2 3" key="1">
    <citation type="submission" date="2024-01" db="EMBL/GenBank/DDBJ databases">
        <title>Hyphobacterium bacterium isolated from marine sediment.</title>
        <authorList>
            <person name="Zhao S."/>
        </authorList>
    </citation>
    <scope>NUCLEOTIDE SEQUENCE [LARGE SCALE GENOMIC DNA]</scope>
    <source>
        <strain evidence="2 3">Y60-23</strain>
    </source>
</reference>
<evidence type="ECO:0000256" key="1">
    <source>
        <dbReference type="SAM" id="Phobius"/>
    </source>
</evidence>
<sequence length="392" mass="42403">MAGLVKWILAVAFSLALAAAVFFFVVLPPRVDNSLNAVTAHDPYVISTQAQALHDTLRVADLHSDLLLWSRDPVRRYARGHTDLPRLRDGGVVLQVFTSVTKTPSDMNYESNDATSDDITLLAIAQRWPVDTWRSLYNRARFHARRLHRAAARSNGDFVVVGSQADLRAALDAHDTNPDLVAGILGTEGAHPLEGEVANIARLHDEGYRVVGLQHFFDNELGGSLHGLSNAGLTDFGREAVRELTRQGFIIDLAHSSEAVVREVLDMSDAPIIVSHTGVRSLCETPRNIPDALLAEIADRGGLIGIGFWADVTCDDTPAGVARVIIHAADTFGVDAVALGSDYDGSITATFDASELAALTQALLDAGMAEADIRAVMGENQIRFFLENLPRE</sequence>
<comment type="caution">
    <text evidence="2">The sequence shown here is derived from an EMBL/GenBank/DDBJ whole genome shotgun (WGS) entry which is preliminary data.</text>
</comment>
<keyword evidence="1" id="KW-0472">Membrane</keyword>
<dbReference type="RefSeq" id="WP_330197231.1">
    <property type="nucleotide sequence ID" value="NZ_JAZDRO010000007.1"/>
</dbReference>
<dbReference type="PROSITE" id="PS51365">
    <property type="entry name" value="RENAL_DIPEPTIDASE_2"/>
    <property type="match status" value="1"/>
</dbReference>
<keyword evidence="2" id="KW-0378">Hydrolase</keyword>
<keyword evidence="3" id="KW-1185">Reference proteome</keyword>
<dbReference type="PANTHER" id="PTHR10443:SF12">
    <property type="entry name" value="DIPEPTIDASE"/>
    <property type="match status" value="1"/>
</dbReference>
<dbReference type="EMBL" id="JAZDRO010000007">
    <property type="protein sequence ID" value="MEE2567661.1"/>
    <property type="molecule type" value="Genomic_DNA"/>
</dbReference>